<dbReference type="Proteomes" id="UP000183794">
    <property type="component" value="Unassembled WGS sequence"/>
</dbReference>
<accession>A0A1L0CI27</accession>
<dbReference type="AlphaFoldDB" id="A0A1L0CI27"/>
<gene>
    <name evidence="2" type="ORF">NVI5450_4335</name>
</gene>
<proteinExistence type="predicted"/>
<protein>
    <submittedName>
        <fullName evidence="2">Putative phage terminase small subunit</fullName>
    </submittedName>
</protein>
<feature type="compositionally biased region" description="Polar residues" evidence="1">
    <location>
        <begin position="1"/>
        <end position="13"/>
    </location>
</feature>
<organism evidence="2 3">
    <name type="scientific">Moritella viscosa</name>
    <dbReference type="NCBI Taxonomy" id="80854"/>
    <lineage>
        <taxon>Bacteria</taxon>
        <taxon>Pseudomonadati</taxon>
        <taxon>Pseudomonadota</taxon>
        <taxon>Gammaproteobacteria</taxon>
        <taxon>Alteromonadales</taxon>
        <taxon>Moritellaceae</taxon>
        <taxon>Moritella</taxon>
    </lineage>
</organism>
<dbReference type="RefSeq" id="WP_075518472.1">
    <property type="nucleotide sequence ID" value="NZ_FPLD01000129.1"/>
</dbReference>
<evidence type="ECO:0000313" key="3">
    <source>
        <dbReference type="Proteomes" id="UP000183794"/>
    </source>
</evidence>
<dbReference type="Pfam" id="PF05119">
    <property type="entry name" value="Terminase_4"/>
    <property type="match status" value="1"/>
</dbReference>
<name>A0A1L0CI27_9GAMM</name>
<evidence type="ECO:0000256" key="1">
    <source>
        <dbReference type="SAM" id="MobiDB-lite"/>
    </source>
</evidence>
<sequence length="143" mass="16074">MSDPKQQSISTLKSAPKTMRNHPDTDMFYQDLMKASELAQTGTASDKLAASLAASTFAVFKAAERELYNEETDEFQVIIEQQGDKGQSRTVQNPAYQVYLTSQKQIQDYLKEFGLTPKARKQVEKLEAEKESALLSFLKNQGD</sequence>
<reference evidence="2 3" key="1">
    <citation type="submission" date="2016-11" db="EMBL/GenBank/DDBJ databases">
        <authorList>
            <person name="Jaros S."/>
            <person name="Januszkiewicz K."/>
            <person name="Wedrychowicz H."/>
        </authorList>
    </citation>
    <scope>NUCLEOTIDE SEQUENCE [LARGE SCALE GENOMIC DNA]</scope>
    <source>
        <strain evidence="2">NVI 5450</strain>
    </source>
</reference>
<dbReference type="InterPro" id="IPR006448">
    <property type="entry name" value="Phage_term_ssu_P27"/>
</dbReference>
<evidence type="ECO:0000313" key="2">
    <source>
        <dbReference type="EMBL" id="SGZ16491.1"/>
    </source>
</evidence>
<dbReference type="EMBL" id="FPLD01000129">
    <property type="protein sequence ID" value="SGZ16491.1"/>
    <property type="molecule type" value="Genomic_DNA"/>
</dbReference>
<feature type="region of interest" description="Disordered" evidence="1">
    <location>
        <begin position="1"/>
        <end position="24"/>
    </location>
</feature>